<name>I4EXX4_MODI5</name>
<dbReference type="KEGG" id="mmar:MODMU_2808"/>
<dbReference type="AlphaFoldDB" id="I4EXX4"/>
<dbReference type="Proteomes" id="UP000006461">
    <property type="component" value="Chromosome"/>
</dbReference>
<accession>I4EXX4</accession>
<organism evidence="1 2">
    <name type="scientific">Modestobacter italicus (strain DSM 44449 / CECT 9708 / BC 501)</name>
    <dbReference type="NCBI Taxonomy" id="2732864"/>
    <lineage>
        <taxon>Bacteria</taxon>
        <taxon>Bacillati</taxon>
        <taxon>Actinomycetota</taxon>
        <taxon>Actinomycetes</taxon>
        <taxon>Geodermatophilales</taxon>
        <taxon>Geodermatophilaceae</taxon>
        <taxon>Modestobacter</taxon>
    </lineage>
</organism>
<gene>
    <name evidence="1" type="ordered locus">MODMU_2808</name>
</gene>
<protein>
    <submittedName>
        <fullName evidence="1">Uncharacterized protein</fullName>
    </submittedName>
</protein>
<proteinExistence type="predicted"/>
<evidence type="ECO:0000313" key="1">
    <source>
        <dbReference type="EMBL" id="CCH88237.1"/>
    </source>
</evidence>
<sequence>MDANAPISLVVAAYPDLDDAGRDSAAVWAAREEGDFHHTSVALLDRDRGDDLQVAQTDSTAKHLVWGGALMGGAVFVLDPPTGAKLLTRTGLTGAGAIVAHVQRNARPSALADAAALLAASPTSLVVVAVNRRAAAVTALLGRAAMTATVDLVWGDLEEELCRDLVRPRSDALLPAS</sequence>
<dbReference type="HOGENOM" id="CLU_1516241_0_0_11"/>
<dbReference type="STRING" id="477641.MODMU_2808"/>
<keyword evidence="2" id="KW-1185">Reference proteome</keyword>
<reference evidence="1 2" key="1">
    <citation type="journal article" date="2012" name="J. Bacteriol.">
        <title>Genome Sequence of Radiation-Resistant Modestobacter marinus Strain BC501, a Representative Actinobacterium That Thrives on Calcareous Stone Surfaces.</title>
        <authorList>
            <person name="Normand P."/>
            <person name="Gury J."/>
            <person name="Pujic P."/>
            <person name="Chouaia B."/>
            <person name="Crotti E."/>
            <person name="Brusetti L."/>
            <person name="Daffonchio D."/>
            <person name="Vacherie B."/>
            <person name="Barbe V."/>
            <person name="Medigue C."/>
            <person name="Calteau A."/>
            <person name="Ghodhbane-Gtari F."/>
            <person name="Essoussi I."/>
            <person name="Nouioui I."/>
            <person name="Abbassi-Ghozzi I."/>
            <person name="Gtari M."/>
        </authorList>
    </citation>
    <scope>NUCLEOTIDE SEQUENCE [LARGE SCALE GENOMIC DNA]</scope>
    <source>
        <strain evidence="2">BC 501</strain>
    </source>
</reference>
<dbReference type="EMBL" id="FO203431">
    <property type="protein sequence ID" value="CCH88237.1"/>
    <property type="molecule type" value="Genomic_DNA"/>
</dbReference>
<evidence type="ECO:0000313" key="2">
    <source>
        <dbReference type="Proteomes" id="UP000006461"/>
    </source>
</evidence>